<dbReference type="Pfam" id="PF06949">
    <property type="entry name" value="DUF1292"/>
    <property type="match status" value="1"/>
</dbReference>
<comment type="caution">
    <text evidence="1">The sequence shown here is derived from an EMBL/GenBank/DDBJ whole genome shotgun (WGS) entry which is preliminary data.</text>
</comment>
<name>A0ABW1L8P6_9BACL</name>
<dbReference type="RefSeq" id="WP_377734728.1">
    <property type="nucleotide sequence ID" value="NZ_JBHSRI010000020.1"/>
</dbReference>
<reference evidence="2" key="1">
    <citation type="journal article" date="2019" name="Int. J. Syst. Evol. Microbiol.">
        <title>The Global Catalogue of Microorganisms (GCM) 10K type strain sequencing project: providing services to taxonomists for standard genome sequencing and annotation.</title>
        <authorList>
            <consortium name="The Broad Institute Genomics Platform"/>
            <consortium name="The Broad Institute Genome Sequencing Center for Infectious Disease"/>
            <person name="Wu L."/>
            <person name="Ma J."/>
        </authorList>
    </citation>
    <scope>NUCLEOTIDE SEQUENCE [LARGE SCALE GENOMIC DNA]</scope>
    <source>
        <strain evidence="2">CCUG 54527</strain>
    </source>
</reference>
<dbReference type="EMBL" id="JBHSRI010000020">
    <property type="protein sequence ID" value="MFC6040321.1"/>
    <property type="molecule type" value="Genomic_DNA"/>
</dbReference>
<dbReference type="Proteomes" id="UP001596170">
    <property type="component" value="Unassembled WGS sequence"/>
</dbReference>
<accession>A0ABW1L8P6</accession>
<proteinExistence type="predicted"/>
<keyword evidence="2" id="KW-1185">Reference proteome</keyword>
<organism evidence="1 2">
    <name type="scientific">Paenisporosarcina macmurdoensis</name>
    <dbReference type="NCBI Taxonomy" id="212659"/>
    <lineage>
        <taxon>Bacteria</taxon>
        <taxon>Bacillati</taxon>
        <taxon>Bacillota</taxon>
        <taxon>Bacilli</taxon>
        <taxon>Bacillales</taxon>
        <taxon>Caryophanaceae</taxon>
        <taxon>Paenisporosarcina</taxon>
    </lineage>
</organism>
<sequence>MEKVEVGNIFVLLDENEQEQEIEVLGTLTIDEVEYAAVGFAEETQDESKEDIDVFFLRVEDGDELSVIETDEEFDRISAAFKEAQEAQEHAEEEE</sequence>
<gene>
    <name evidence="1" type="ORF">ACFPYN_12895</name>
</gene>
<evidence type="ECO:0000313" key="2">
    <source>
        <dbReference type="Proteomes" id="UP001596170"/>
    </source>
</evidence>
<protein>
    <submittedName>
        <fullName evidence="1">DUF1292 domain-containing protein</fullName>
    </submittedName>
</protein>
<evidence type="ECO:0000313" key="1">
    <source>
        <dbReference type="EMBL" id="MFC6040321.1"/>
    </source>
</evidence>
<dbReference type="InterPro" id="IPR009711">
    <property type="entry name" value="UPF0473"/>
</dbReference>